<reference evidence="2" key="1">
    <citation type="submission" date="2016-01" db="EMBL/GenBank/DDBJ databases">
        <authorList>
            <person name="Regsiter A."/>
            <person name="william w."/>
        </authorList>
    </citation>
    <scope>NUCLEOTIDE SEQUENCE</scope>
    <source>
        <strain evidence="2">NCPPB 1641</strain>
    </source>
</reference>
<evidence type="ECO:0000259" key="1">
    <source>
        <dbReference type="PROSITE" id="PS51977"/>
    </source>
</evidence>
<dbReference type="Gene3D" id="2.20.140.10">
    <property type="entry name" value="WGR domain"/>
    <property type="match status" value="1"/>
</dbReference>
<keyword evidence="3" id="KW-1185">Reference proteome</keyword>
<dbReference type="SMART" id="SM00773">
    <property type="entry name" value="WGR"/>
    <property type="match status" value="1"/>
</dbReference>
<accession>A0A1S7UAS0</accession>
<dbReference type="InterPro" id="IPR036930">
    <property type="entry name" value="WGR_dom_sf"/>
</dbReference>
<sequence length="111" mass="12653">MRLGKSHYQFYCQRIDANRNMARYYMLAIQPTLFGETAVVRASGHIGKVGGEMTEVFSAEKDAVLRFLELVLQKRKRGYRPARSCGTPTAAPFRGHRPMKISKSAEKVFRL</sequence>
<proteinExistence type="predicted"/>
<protein>
    <recommendedName>
        <fullName evidence="1">WGR domain-containing protein</fullName>
    </recommendedName>
</protein>
<dbReference type="CDD" id="cd07996">
    <property type="entry name" value="WGR_MMR_like"/>
    <property type="match status" value="1"/>
</dbReference>
<dbReference type="Proteomes" id="UP000192140">
    <property type="component" value="Unassembled WGS sequence"/>
</dbReference>
<dbReference type="Pfam" id="PF05406">
    <property type="entry name" value="WGR"/>
    <property type="match status" value="1"/>
</dbReference>
<gene>
    <name evidence="2" type="ORF">AGR7A_pAt30058</name>
</gene>
<name>A0A1S7UAS0_9HYPH</name>
<dbReference type="SUPFAM" id="SSF142921">
    <property type="entry name" value="WGR domain-like"/>
    <property type="match status" value="1"/>
</dbReference>
<evidence type="ECO:0000313" key="3">
    <source>
        <dbReference type="Proteomes" id="UP000192140"/>
    </source>
</evidence>
<dbReference type="EMBL" id="FCNP01000050">
    <property type="protein sequence ID" value="CVI63984.1"/>
    <property type="molecule type" value="Genomic_DNA"/>
</dbReference>
<comment type="caution">
    <text evidence="2">The sequence shown here is derived from an EMBL/GenBank/DDBJ whole genome shotgun (WGS) entry which is preliminary data.</text>
</comment>
<dbReference type="PROSITE" id="PS51977">
    <property type="entry name" value="WGR"/>
    <property type="match status" value="1"/>
</dbReference>
<organism evidence="2 3">
    <name type="scientific">Agrobacterium deltaense NCPPB 1641</name>
    <dbReference type="NCBI Taxonomy" id="1183425"/>
    <lineage>
        <taxon>Bacteria</taxon>
        <taxon>Pseudomonadati</taxon>
        <taxon>Pseudomonadota</taxon>
        <taxon>Alphaproteobacteria</taxon>
        <taxon>Hyphomicrobiales</taxon>
        <taxon>Rhizobiaceae</taxon>
        <taxon>Rhizobium/Agrobacterium group</taxon>
        <taxon>Agrobacterium</taxon>
    </lineage>
</organism>
<evidence type="ECO:0000313" key="2">
    <source>
        <dbReference type="EMBL" id="CVI63984.1"/>
    </source>
</evidence>
<dbReference type="InterPro" id="IPR008893">
    <property type="entry name" value="WGR_domain"/>
</dbReference>
<dbReference type="AlphaFoldDB" id="A0A1S7UAS0"/>
<feature type="domain" description="WGR" evidence="1">
    <location>
        <begin position="1"/>
        <end position="95"/>
    </location>
</feature>
<dbReference type="InterPro" id="IPR049809">
    <property type="entry name" value="YehF/YfeS-like_WGR"/>
</dbReference>